<keyword evidence="2" id="KW-0012">Acyltransferase</keyword>
<proteinExistence type="predicted"/>
<keyword evidence="5" id="KW-1185">Reference proteome</keyword>
<dbReference type="Proteomes" id="UP000319514">
    <property type="component" value="Unassembled WGS sequence"/>
</dbReference>
<dbReference type="GO" id="GO:0016747">
    <property type="term" value="F:acyltransferase activity, transferring groups other than amino-acyl groups"/>
    <property type="evidence" value="ECO:0007669"/>
    <property type="project" value="InterPro"/>
</dbReference>
<evidence type="ECO:0000256" key="1">
    <source>
        <dbReference type="ARBA" id="ARBA00022679"/>
    </source>
</evidence>
<dbReference type="Pfam" id="PF00583">
    <property type="entry name" value="Acetyltransf_1"/>
    <property type="match status" value="2"/>
</dbReference>
<keyword evidence="1" id="KW-0808">Transferase</keyword>
<dbReference type="InterPro" id="IPR016181">
    <property type="entry name" value="Acyl_CoA_acyltransferase"/>
</dbReference>
<dbReference type="AlphaFoldDB" id="A0A542ZFJ8"/>
<dbReference type="PANTHER" id="PTHR43420:SF47">
    <property type="entry name" value="N-ACETYLTRANSFERASE DOMAIN-CONTAINING PROTEIN"/>
    <property type="match status" value="1"/>
</dbReference>
<reference evidence="4 5" key="1">
    <citation type="submission" date="2019-06" db="EMBL/GenBank/DDBJ databases">
        <title>Sequencing the genomes of 1000 actinobacteria strains.</title>
        <authorList>
            <person name="Klenk H.-P."/>
        </authorList>
    </citation>
    <scope>NUCLEOTIDE SEQUENCE [LARGE SCALE GENOMIC DNA]</scope>
    <source>
        <strain evidence="4 5">DSM 18082</strain>
    </source>
</reference>
<dbReference type="InterPro" id="IPR000182">
    <property type="entry name" value="GNAT_dom"/>
</dbReference>
<evidence type="ECO:0000256" key="2">
    <source>
        <dbReference type="ARBA" id="ARBA00023315"/>
    </source>
</evidence>
<dbReference type="InterPro" id="IPR050680">
    <property type="entry name" value="YpeA/RimI_acetyltransf"/>
</dbReference>
<keyword evidence="4" id="KW-0687">Ribonucleoprotein</keyword>
<protein>
    <submittedName>
        <fullName evidence="4">Ribosomal protein S18 acetylase RimI-like enzyme</fullName>
    </submittedName>
</protein>
<dbReference type="RefSeq" id="WP_141787176.1">
    <property type="nucleotide sequence ID" value="NZ_BAAAKX010000009.1"/>
</dbReference>
<gene>
    <name evidence="4" type="ORF">FB474_0462</name>
</gene>
<accession>A0A542ZFJ8</accession>
<feature type="domain" description="N-acetyltransferase" evidence="3">
    <location>
        <begin position="16"/>
        <end position="162"/>
    </location>
</feature>
<dbReference type="GO" id="GO:0005840">
    <property type="term" value="C:ribosome"/>
    <property type="evidence" value="ECO:0007669"/>
    <property type="project" value="UniProtKB-KW"/>
</dbReference>
<comment type="caution">
    <text evidence="4">The sequence shown here is derived from an EMBL/GenBank/DDBJ whole genome shotgun (WGS) entry which is preliminary data.</text>
</comment>
<dbReference type="PANTHER" id="PTHR43420">
    <property type="entry name" value="ACETYLTRANSFERASE"/>
    <property type="match status" value="1"/>
</dbReference>
<evidence type="ECO:0000313" key="4">
    <source>
        <dbReference type="EMBL" id="TQL59115.1"/>
    </source>
</evidence>
<sequence>MTEIVDVDPLDPLQDRLFREWVEVYAAAERALWGDQATPWSAEEIRELQRAPEKVRRALAAVEAGSVVGAVQVIGATRDNLESANCWLSVHPDHQRRGIGSALLAAAEDLARGLGRSVVQDWSVSPEESGGAATAFATRHGYAVAQRSLRSDLTLAHGRDDDAPVDPAYRVETVWDAMPESWLEDRAHLARRMSTDAPMGEIEHEEEDWDAERVRSYYARMTAMGRRFVVSVAREVASGHLVGFTELAVSASTPERAYQQDTLVLREHRGHGLGLAVKAANLRALREGLPGVTVVTTYNAASNEPMLRVNRALGFAVTGYVSEWKKRL</sequence>
<name>A0A542ZFJ8_9MICO</name>
<keyword evidence="4" id="KW-0689">Ribosomal protein</keyword>
<evidence type="ECO:0000259" key="3">
    <source>
        <dbReference type="PROSITE" id="PS51186"/>
    </source>
</evidence>
<dbReference type="Gene3D" id="3.40.630.30">
    <property type="match status" value="1"/>
</dbReference>
<dbReference type="OrthoDB" id="4119890at2"/>
<dbReference type="CDD" id="cd04301">
    <property type="entry name" value="NAT_SF"/>
    <property type="match status" value="1"/>
</dbReference>
<evidence type="ECO:0000313" key="5">
    <source>
        <dbReference type="Proteomes" id="UP000319514"/>
    </source>
</evidence>
<dbReference type="EMBL" id="VFOQ01000001">
    <property type="protein sequence ID" value="TQL59115.1"/>
    <property type="molecule type" value="Genomic_DNA"/>
</dbReference>
<dbReference type="PROSITE" id="PS51186">
    <property type="entry name" value="GNAT"/>
    <property type="match status" value="1"/>
</dbReference>
<organism evidence="4 5">
    <name type="scientific">Oryzihumus leptocrescens</name>
    <dbReference type="NCBI Taxonomy" id="297536"/>
    <lineage>
        <taxon>Bacteria</taxon>
        <taxon>Bacillati</taxon>
        <taxon>Actinomycetota</taxon>
        <taxon>Actinomycetes</taxon>
        <taxon>Micrococcales</taxon>
        <taxon>Intrasporangiaceae</taxon>
        <taxon>Oryzihumus</taxon>
    </lineage>
</organism>
<dbReference type="SUPFAM" id="SSF55729">
    <property type="entry name" value="Acyl-CoA N-acyltransferases (Nat)"/>
    <property type="match status" value="2"/>
</dbReference>